<reference evidence="2" key="1">
    <citation type="submission" date="2014-07" db="EMBL/GenBank/DDBJ databases">
        <title>Identification of a novel salt tolerance gene in wild soybean by whole-genome sequencing.</title>
        <authorList>
            <person name="Lam H.-M."/>
            <person name="Qi X."/>
            <person name="Li M.-W."/>
            <person name="Liu X."/>
            <person name="Xie M."/>
            <person name="Ni M."/>
            <person name="Xu X."/>
        </authorList>
    </citation>
    <scope>NUCLEOTIDE SEQUENCE [LARGE SCALE GENOMIC DNA]</scope>
    <source>
        <tissue evidence="2">Root</tissue>
    </source>
</reference>
<protein>
    <submittedName>
        <fullName evidence="3">Protein SAWADEE HOMEODOMAIN-like 1 isoform A</fullName>
    </submittedName>
    <submittedName>
        <fullName evidence="4">Protein SAWADEE HOMEODOMAIN-like 1 isoform B</fullName>
    </submittedName>
</protein>
<dbReference type="EMBL" id="QZWG01000008">
    <property type="protein sequence ID" value="RZB97867.1"/>
    <property type="molecule type" value="Genomic_DNA"/>
</dbReference>
<dbReference type="GO" id="GO:0003682">
    <property type="term" value="F:chromatin binding"/>
    <property type="evidence" value="ECO:0007669"/>
    <property type="project" value="InterPro"/>
</dbReference>
<dbReference type="InterPro" id="IPR032001">
    <property type="entry name" value="SAWADEE_dom"/>
</dbReference>
<dbReference type="Proteomes" id="UP000289340">
    <property type="component" value="Chromosome 8"/>
</dbReference>
<dbReference type="EMBL" id="KN668480">
    <property type="protein sequence ID" value="KHN05337.1"/>
    <property type="molecule type" value="Genomic_DNA"/>
</dbReference>
<evidence type="ECO:0000313" key="5">
    <source>
        <dbReference type="Proteomes" id="UP000289340"/>
    </source>
</evidence>
<dbReference type="Proteomes" id="UP000053555">
    <property type="component" value="Unassembled WGS sequence"/>
</dbReference>
<keyword evidence="5" id="KW-1185">Reference proteome</keyword>
<dbReference type="Pfam" id="PF16719">
    <property type="entry name" value="SAWADEE"/>
    <property type="match status" value="1"/>
</dbReference>
<dbReference type="Gene3D" id="2.40.50.40">
    <property type="match status" value="1"/>
</dbReference>
<evidence type="ECO:0000259" key="1">
    <source>
        <dbReference type="Pfam" id="PF16719"/>
    </source>
</evidence>
<organism evidence="2">
    <name type="scientific">Glycine soja</name>
    <name type="common">Wild soybean</name>
    <dbReference type="NCBI Taxonomy" id="3848"/>
    <lineage>
        <taxon>Eukaryota</taxon>
        <taxon>Viridiplantae</taxon>
        <taxon>Streptophyta</taxon>
        <taxon>Embryophyta</taxon>
        <taxon>Tracheophyta</taxon>
        <taxon>Spermatophyta</taxon>
        <taxon>Magnoliopsida</taxon>
        <taxon>eudicotyledons</taxon>
        <taxon>Gunneridae</taxon>
        <taxon>Pentapetalae</taxon>
        <taxon>rosids</taxon>
        <taxon>fabids</taxon>
        <taxon>Fabales</taxon>
        <taxon>Fabaceae</taxon>
        <taxon>Papilionoideae</taxon>
        <taxon>50 kb inversion clade</taxon>
        <taxon>NPAAA clade</taxon>
        <taxon>indigoferoid/millettioid clade</taxon>
        <taxon>Phaseoleae</taxon>
        <taxon>Glycine</taxon>
        <taxon>Glycine subgen. Soja</taxon>
    </lineage>
</organism>
<gene>
    <name evidence="3" type="ORF">D0Y65_021097</name>
    <name evidence="2" type="ORF">glysoja_036878</name>
</gene>
<feature type="domain" description="SAWADEE" evidence="1">
    <location>
        <begin position="110"/>
        <end position="237"/>
    </location>
</feature>
<evidence type="ECO:0000313" key="3">
    <source>
        <dbReference type="EMBL" id="RZB97866.1"/>
    </source>
</evidence>
<evidence type="ECO:0000313" key="2">
    <source>
        <dbReference type="EMBL" id="KHN05337.1"/>
    </source>
</evidence>
<dbReference type="InterPro" id="IPR039276">
    <property type="entry name" value="SHH1/2"/>
</dbReference>
<keyword evidence="3" id="KW-0238">DNA-binding</keyword>
<dbReference type="AlphaFoldDB" id="A0A0B2PCI4"/>
<name>A0A0B2PCI4_GLYSO</name>
<dbReference type="PANTHER" id="PTHR33827">
    <property type="entry name" value="PROTEIN SAWADEE HOMEODOMAIN HOMOLOG 2"/>
    <property type="match status" value="1"/>
</dbReference>
<dbReference type="EMBL" id="QZWG01000008">
    <property type="protein sequence ID" value="RZB97866.1"/>
    <property type="molecule type" value="Genomic_DNA"/>
</dbReference>
<keyword evidence="3" id="KW-0371">Homeobox</keyword>
<dbReference type="Gene3D" id="2.30.30.140">
    <property type="match status" value="1"/>
</dbReference>
<dbReference type="GO" id="GO:0003677">
    <property type="term" value="F:DNA binding"/>
    <property type="evidence" value="ECO:0007669"/>
    <property type="project" value="UniProtKB-KW"/>
</dbReference>
<dbReference type="SMR" id="A0A0B2PCI4"/>
<dbReference type="Gramene" id="XM_028389039.1">
    <property type="protein sequence ID" value="XP_028244840.1"/>
    <property type="gene ID" value="LOC114422595"/>
</dbReference>
<dbReference type="PANTHER" id="PTHR33827:SF2">
    <property type="entry name" value="PROTEIN SAWADEE HOMEODOMAIN HOMOLOG 1"/>
    <property type="match status" value="1"/>
</dbReference>
<evidence type="ECO:0000313" key="4">
    <source>
        <dbReference type="EMBL" id="RZB97867.1"/>
    </source>
</evidence>
<sequence>MEKLPLTEYPFPKLSLDEILELERIYKDVVGKVFNRKLCQEIAKRFSSSSNGAGKNSLSWQQVQLWFRNSQRMLLGEDISSSDLLKISADLADSPLLGNGKGKQATDLDDMGFEARSTKDNAWHDVSMFLNYRVLSTGELEVRVRYAGFGKEQDEWMNVKLGVRERSIPLEPSECHKVKDGDLVLCFLEKEDYALYCDARIVKIQRKIHDPTDCTCTFIVQFVHDNTEEGVSFSRICCRPTQEESACFPDLALDPTQSPSLNFPLNTIESLWG</sequence>
<reference evidence="3 5" key="2">
    <citation type="submission" date="2018-09" db="EMBL/GenBank/DDBJ databases">
        <title>A high-quality reference genome of wild soybean provides a powerful tool to mine soybean genomes.</title>
        <authorList>
            <person name="Xie M."/>
            <person name="Chung C.Y.L."/>
            <person name="Li M.-W."/>
            <person name="Wong F.-L."/>
            <person name="Chan T.-F."/>
            <person name="Lam H.-M."/>
        </authorList>
    </citation>
    <scope>NUCLEOTIDE SEQUENCE [LARGE SCALE GENOMIC DNA]</scope>
    <source>
        <strain evidence="5">cv. W05</strain>
        <tissue evidence="3">Hypocotyl of etiolated seedlings</tissue>
    </source>
</reference>
<proteinExistence type="predicted"/>
<accession>A0A0B2PCI4</accession>